<name>A0A7J7H9G8_CAMSI</name>
<evidence type="ECO:0000259" key="4">
    <source>
        <dbReference type="PROSITE" id="PS50927"/>
    </source>
</evidence>
<organism evidence="5 6">
    <name type="scientific">Camellia sinensis</name>
    <name type="common">Tea plant</name>
    <name type="synonym">Thea sinensis</name>
    <dbReference type="NCBI Taxonomy" id="4442"/>
    <lineage>
        <taxon>Eukaryota</taxon>
        <taxon>Viridiplantae</taxon>
        <taxon>Streptophyta</taxon>
        <taxon>Embryophyta</taxon>
        <taxon>Tracheophyta</taxon>
        <taxon>Spermatophyta</taxon>
        <taxon>Magnoliopsida</taxon>
        <taxon>eudicotyledons</taxon>
        <taxon>Gunneridae</taxon>
        <taxon>Pentapetalae</taxon>
        <taxon>asterids</taxon>
        <taxon>Ericales</taxon>
        <taxon>Theaceae</taxon>
        <taxon>Camellia</taxon>
    </lineage>
</organism>
<evidence type="ECO:0000256" key="3">
    <source>
        <dbReference type="SAM" id="Phobius"/>
    </source>
</evidence>
<keyword evidence="3" id="KW-1133">Transmembrane helix</keyword>
<dbReference type="InterPro" id="IPR036426">
    <property type="entry name" value="Bulb-type_lectin_dom_sf"/>
</dbReference>
<evidence type="ECO:0000313" key="6">
    <source>
        <dbReference type="Proteomes" id="UP000593564"/>
    </source>
</evidence>
<dbReference type="Proteomes" id="UP000593564">
    <property type="component" value="Unassembled WGS sequence"/>
</dbReference>
<keyword evidence="2" id="KW-0325">Glycoprotein</keyword>
<dbReference type="InterPro" id="IPR051343">
    <property type="entry name" value="G-type_lectin_kinases/EP1-like"/>
</dbReference>
<dbReference type="AlphaFoldDB" id="A0A7J7H9G8"/>
<dbReference type="Gene3D" id="3.30.200.20">
    <property type="entry name" value="Phosphorylase Kinase, domain 1"/>
    <property type="match status" value="1"/>
</dbReference>
<dbReference type="PROSITE" id="PS50927">
    <property type="entry name" value="BULB_LECTIN"/>
    <property type="match status" value="1"/>
</dbReference>
<keyword evidence="6" id="KW-1185">Reference proteome</keyword>
<gene>
    <name evidence="5" type="ORF">HYC85_015172</name>
</gene>
<evidence type="ECO:0000313" key="5">
    <source>
        <dbReference type="EMBL" id="KAF5949215.1"/>
    </source>
</evidence>
<dbReference type="Pfam" id="PF01453">
    <property type="entry name" value="B_lectin"/>
    <property type="match status" value="1"/>
</dbReference>
<accession>A0A7J7H9G8</accession>
<sequence>MANLSTSWINNPSILINSSEVILKLTPIFNGSNDLCLMCGFYCPDINACLFGVVIFPWKNYFNYASMINDPQLDHLVQINATLQLTGNGDLILRDADGTFVWSTNTSGKSVIGLNFTGSGNLVLFDRNDATVWQSFDHPTNSLLVGQTLFPGQKLTSSTSSSNSTPESNPPLPYFQSPLCFMNDVKYENGSFIGQNIPLASSSSSQFKSGGLNLNAMVVDLLTSGIGDCAYPMVYGNYDICSSDGQCACPDDAYSETMQKSSTAPTNSPLKKSRQVTIMLGSSLGTFFGVFFVVTSCFFLLTKKRESEKLDEFFVDQVPGSPTRFSYEELRVMTSNFNDKLREGGFGMVFHGTLSDGT</sequence>
<feature type="domain" description="Bulb-type lectin" evidence="4">
    <location>
        <begin position="1"/>
        <end position="137"/>
    </location>
</feature>
<dbReference type="Gene3D" id="2.90.10.10">
    <property type="entry name" value="Bulb-type lectin domain"/>
    <property type="match status" value="1"/>
</dbReference>
<dbReference type="PANTHER" id="PTHR47976:SF30">
    <property type="entry name" value="RECEPTOR-LIKE SERINE_THREONINE-PROTEIN KINASE"/>
    <property type="match status" value="1"/>
</dbReference>
<evidence type="ECO:0000256" key="1">
    <source>
        <dbReference type="ARBA" id="ARBA00022729"/>
    </source>
</evidence>
<dbReference type="SMART" id="SM00108">
    <property type="entry name" value="B_lectin"/>
    <property type="match status" value="1"/>
</dbReference>
<dbReference type="PANTHER" id="PTHR47976">
    <property type="entry name" value="G-TYPE LECTIN S-RECEPTOR-LIKE SERINE/THREONINE-PROTEIN KINASE SD2-5"/>
    <property type="match status" value="1"/>
</dbReference>
<reference evidence="5 6" key="2">
    <citation type="submission" date="2020-07" db="EMBL/GenBank/DDBJ databases">
        <title>Genome assembly of wild tea tree DASZ reveals pedigree and selection history of tea varieties.</title>
        <authorList>
            <person name="Zhang W."/>
        </authorList>
    </citation>
    <scope>NUCLEOTIDE SEQUENCE [LARGE SCALE GENOMIC DNA]</scope>
    <source>
        <strain evidence="6">cv. G240</strain>
        <tissue evidence="5">Leaf</tissue>
    </source>
</reference>
<proteinExistence type="predicted"/>
<keyword evidence="3" id="KW-0812">Transmembrane</keyword>
<keyword evidence="1" id="KW-0732">Signal</keyword>
<dbReference type="EMBL" id="JACBKZ010000006">
    <property type="protein sequence ID" value="KAF5949215.1"/>
    <property type="molecule type" value="Genomic_DNA"/>
</dbReference>
<dbReference type="SUPFAM" id="SSF51110">
    <property type="entry name" value="alpha-D-mannose-specific plant lectins"/>
    <property type="match status" value="1"/>
</dbReference>
<comment type="caution">
    <text evidence="5">The sequence shown here is derived from an EMBL/GenBank/DDBJ whole genome shotgun (WGS) entry which is preliminary data.</text>
</comment>
<feature type="transmembrane region" description="Helical" evidence="3">
    <location>
        <begin position="278"/>
        <end position="301"/>
    </location>
</feature>
<keyword evidence="3" id="KW-0472">Membrane</keyword>
<reference evidence="6" key="1">
    <citation type="journal article" date="2020" name="Nat. Commun.">
        <title>Genome assembly of wild tea tree DASZ reveals pedigree and selection history of tea varieties.</title>
        <authorList>
            <person name="Zhang W."/>
            <person name="Zhang Y."/>
            <person name="Qiu H."/>
            <person name="Guo Y."/>
            <person name="Wan H."/>
            <person name="Zhang X."/>
            <person name="Scossa F."/>
            <person name="Alseekh S."/>
            <person name="Zhang Q."/>
            <person name="Wang P."/>
            <person name="Xu L."/>
            <person name="Schmidt M.H."/>
            <person name="Jia X."/>
            <person name="Li D."/>
            <person name="Zhu A."/>
            <person name="Guo F."/>
            <person name="Chen W."/>
            <person name="Ni D."/>
            <person name="Usadel B."/>
            <person name="Fernie A.R."/>
            <person name="Wen W."/>
        </authorList>
    </citation>
    <scope>NUCLEOTIDE SEQUENCE [LARGE SCALE GENOMIC DNA]</scope>
    <source>
        <strain evidence="6">cv. G240</strain>
    </source>
</reference>
<evidence type="ECO:0000256" key="2">
    <source>
        <dbReference type="ARBA" id="ARBA00023180"/>
    </source>
</evidence>
<protein>
    <recommendedName>
        <fullName evidence="4">Bulb-type lectin domain-containing protein</fullName>
    </recommendedName>
</protein>
<dbReference type="InterPro" id="IPR001480">
    <property type="entry name" value="Bulb-type_lectin_dom"/>
</dbReference>